<keyword evidence="5" id="KW-0508">mRNA splicing</keyword>
<evidence type="ECO:0000256" key="6">
    <source>
        <dbReference type="ARBA" id="ARBA00023242"/>
    </source>
</evidence>
<evidence type="ECO:0000313" key="10">
    <source>
        <dbReference type="EMBL" id="KAJ1532144.1"/>
    </source>
</evidence>
<feature type="region of interest" description="Disordered" evidence="8">
    <location>
        <begin position="176"/>
        <end position="227"/>
    </location>
</feature>
<feature type="domain" description="Tudor" evidence="9">
    <location>
        <begin position="99"/>
        <end position="159"/>
    </location>
</feature>
<evidence type="ECO:0000313" key="11">
    <source>
        <dbReference type="Proteomes" id="UP001075354"/>
    </source>
</evidence>
<dbReference type="GO" id="GO:0015030">
    <property type="term" value="C:Cajal body"/>
    <property type="evidence" value="ECO:0007669"/>
    <property type="project" value="UniProtKB-SubCell"/>
</dbReference>
<evidence type="ECO:0000256" key="5">
    <source>
        <dbReference type="ARBA" id="ARBA00023187"/>
    </source>
</evidence>
<dbReference type="EMBL" id="JAPTSV010000001">
    <property type="protein sequence ID" value="KAJ1532144.1"/>
    <property type="molecule type" value="Genomic_DNA"/>
</dbReference>
<comment type="subcellular location">
    <subcellularLocation>
        <location evidence="1">Cytoplasm</location>
        <location evidence="1">Myofibril</location>
        <location evidence="1">Sarcomere</location>
        <location evidence="1">Z line</location>
    </subcellularLocation>
    <subcellularLocation>
        <location evidence="2">Nucleus</location>
        <location evidence="2">Cajal body</location>
    </subcellularLocation>
    <subcellularLocation>
        <location evidence="7">Nucleus</location>
        <location evidence="7">Gem</location>
    </subcellularLocation>
</comment>
<gene>
    <name evidence="10" type="ORF">ONE63_000768</name>
</gene>
<evidence type="ECO:0000256" key="4">
    <source>
        <dbReference type="ARBA" id="ARBA00022664"/>
    </source>
</evidence>
<comment type="similarity">
    <text evidence="3">Belongs to the SMN family.</text>
</comment>
<protein>
    <recommendedName>
        <fullName evidence="9">Tudor domain-containing protein</fullName>
    </recommendedName>
</protein>
<feature type="compositionally biased region" description="Low complexity" evidence="8">
    <location>
        <begin position="62"/>
        <end position="75"/>
    </location>
</feature>
<sequence>MSKNPQSEVILFSRGSHDDESTADDWDDTELLKEYDKAVRPLKALVAERMGISNAELEEASASESCASSKSALEKGPCPSQKRNPKKRRRKGKKKQHREWAVGDHCQATYTVDKKLYEATILSIDVDQGTCQVQYVGYGNTEEQPLHAISHSMGAAVRREQSRVATLDKIAPQDLSMESDVLERSSQASSSMSHLKEEASVRSSKHGAPPRFGEIHPNQSRPGAWPKSGPGNYFPGISGLVPPSAMDDVVPPPLPPHVMSSLPSDDSEALSAMLMSWYMSGFHTGYYQGLKRGKN</sequence>
<dbReference type="Gene3D" id="3.40.190.10">
    <property type="entry name" value="Periplasmic binding protein-like II"/>
    <property type="match status" value="1"/>
</dbReference>
<proteinExistence type="inferred from homology"/>
<accession>A0AAV7Y216</accession>
<dbReference type="SMART" id="SM00333">
    <property type="entry name" value="TUDOR"/>
    <property type="match status" value="1"/>
</dbReference>
<dbReference type="Pfam" id="PF06003">
    <property type="entry name" value="SMN_Tudor"/>
    <property type="match status" value="1"/>
</dbReference>
<dbReference type="GO" id="GO:0008380">
    <property type="term" value="P:RNA splicing"/>
    <property type="evidence" value="ECO:0007669"/>
    <property type="project" value="UniProtKB-KW"/>
</dbReference>
<dbReference type="Gene3D" id="2.30.30.140">
    <property type="match status" value="1"/>
</dbReference>
<dbReference type="InterPro" id="IPR010304">
    <property type="entry name" value="SMN_Tudor"/>
</dbReference>
<dbReference type="PROSITE" id="PS50304">
    <property type="entry name" value="TUDOR"/>
    <property type="match status" value="1"/>
</dbReference>
<evidence type="ECO:0000256" key="1">
    <source>
        <dbReference type="ARBA" id="ARBA00004216"/>
    </source>
</evidence>
<dbReference type="AlphaFoldDB" id="A0AAV7Y216"/>
<dbReference type="PANTHER" id="PTHR39267">
    <property type="entry name" value="SURVIVAL MOTOR NEURON-LIKE PROTEIN 1"/>
    <property type="match status" value="1"/>
</dbReference>
<reference evidence="10" key="1">
    <citation type="submission" date="2022-12" db="EMBL/GenBank/DDBJ databases">
        <title>Chromosome-level genome assembly of the bean flower thrips Megalurothrips usitatus.</title>
        <authorList>
            <person name="Ma L."/>
            <person name="Liu Q."/>
            <person name="Li H."/>
            <person name="Cai W."/>
        </authorList>
    </citation>
    <scope>NUCLEOTIDE SEQUENCE</scope>
    <source>
        <strain evidence="10">Cailab_2022a</strain>
    </source>
</reference>
<dbReference type="Proteomes" id="UP001075354">
    <property type="component" value="Chromosome 1"/>
</dbReference>
<feature type="compositionally biased region" description="Basic residues" evidence="8">
    <location>
        <begin position="83"/>
        <end position="97"/>
    </location>
</feature>
<organism evidence="10 11">
    <name type="scientific">Megalurothrips usitatus</name>
    <name type="common">bean blossom thrips</name>
    <dbReference type="NCBI Taxonomy" id="439358"/>
    <lineage>
        <taxon>Eukaryota</taxon>
        <taxon>Metazoa</taxon>
        <taxon>Ecdysozoa</taxon>
        <taxon>Arthropoda</taxon>
        <taxon>Hexapoda</taxon>
        <taxon>Insecta</taxon>
        <taxon>Pterygota</taxon>
        <taxon>Neoptera</taxon>
        <taxon>Paraneoptera</taxon>
        <taxon>Thysanoptera</taxon>
        <taxon>Terebrantia</taxon>
        <taxon>Thripoidea</taxon>
        <taxon>Thripidae</taxon>
        <taxon>Megalurothrips</taxon>
    </lineage>
</organism>
<keyword evidence="4" id="KW-0507">mRNA processing</keyword>
<evidence type="ECO:0000256" key="7">
    <source>
        <dbReference type="ARBA" id="ARBA00034695"/>
    </source>
</evidence>
<keyword evidence="6" id="KW-0539">Nucleus</keyword>
<dbReference type="InterPro" id="IPR002999">
    <property type="entry name" value="Tudor"/>
</dbReference>
<feature type="region of interest" description="Disordered" evidence="8">
    <location>
        <begin position="1"/>
        <end position="25"/>
    </location>
</feature>
<evidence type="ECO:0000256" key="2">
    <source>
        <dbReference type="ARBA" id="ARBA00004408"/>
    </source>
</evidence>
<dbReference type="CDD" id="cd22852">
    <property type="entry name" value="SMN_C"/>
    <property type="match status" value="1"/>
</dbReference>
<dbReference type="Pfam" id="PF20635">
    <property type="entry name" value="SMN_YG-box"/>
    <property type="match status" value="1"/>
</dbReference>
<dbReference type="InterPro" id="IPR047313">
    <property type="entry name" value="SMN_C"/>
</dbReference>
<dbReference type="InterPro" id="IPR040424">
    <property type="entry name" value="Smn1"/>
</dbReference>
<comment type="caution">
    <text evidence="10">The sequence shown here is derived from an EMBL/GenBank/DDBJ whole genome shotgun (WGS) entry which is preliminary data.</text>
</comment>
<dbReference type="PANTHER" id="PTHR39267:SF1">
    <property type="entry name" value="SURVIVAL MOTOR NEURON PROTEIN"/>
    <property type="match status" value="1"/>
</dbReference>
<evidence type="ECO:0000256" key="3">
    <source>
        <dbReference type="ARBA" id="ARBA00005371"/>
    </source>
</evidence>
<dbReference type="SUPFAM" id="SSF63748">
    <property type="entry name" value="Tudor/PWWP/MBT"/>
    <property type="match status" value="1"/>
</dbReference>
<evidence type="ECO:0000256" key="8">
    <source>
        <dbReference type="SAM" id="MobiDB-lite"/>
    </source>
</evidence>
<dbReference type="GO" id="GO:0006397">
    <property type="term" value="P:mRNA processing"/>
    <property type="evidence" value="ECO:0007669"/>
    <property type="project" value="UniProtKB-KW"/>
</dbReference>
<dbReference type="GO" id="GO:0097504">
    <property type="term" value="C:Gemini of Cajal bodies"/>
    <property type="evidence" value="ECO:0007669"/>
    <property type="project" value="UniProtKB-SubCell"/>
</dbReference>
<dbReference type="GO" id="GO:0003723">
    <property type="term" value="F:RNA binding"/>
    <property type="evidence" value="ECO:0007669"/>
    <property type="project" value="InterPro"/>
</dbReference>
<evidence type="ECO:0000259" key="9">
    <source>
        <dbReference type="PROSITE" id="PS50304"/>
    </source>
</evidence>
<name>A0AAV7Y216_9NEOP</name>
<feature type="region of interest" description="Disordered" evidence="8">
    <location>
        <begin position="56"/>
        <end position="100"/>
    </location>
</feature>
<dbReference type="GO" id="GO:0030018">
    <property type="term" value="C:Z disc"/>
    <property type="evidence" value="ECO:0007669"/>
    <property type="project" value="UniProtKB-SubCell"/>
</dbReference>
<feature type="compositionally biased region" description="Polar residues" evidence="8">
    <location>
        <begin position="184"/>
        <end position="193"/>
    </location>
</feature>
<keyword evidence="11" id="KW-1185">Reference proteome</keyword>